<protein>
    <submittedName>
        <fullName evidence="1">SusD/RagB family nutrient-binding outer membrane lipoprotein</fullName>
    </submittedName>
</protein>
<name>A0A930YUL2_9FLAO</name>
<dbReference type="PROSITE" id="PS51257">
    <property type="entry name" value="PROKAR_LIPOPROTEIN"/>
    <property type="match status" value="1"/>
</dbReference>
<dbReference type="EMBL" id="JADKYY010000002">
    <property type="protein sequence ID" value="MBF5026653.1"/>
    <property type="molecule type" value="Genomic_DNA"/>
</dbReference>
<dbReference type="Gene3D" id="1.25.40.390">
    <property type="match status" value="1"/>
</dbReference>
<evidence type="ECO:0000313" key="2">
    <source>
        <dbReference type="Proteomes" id="UP000694480"/>
    </source>
</evidence>
<reference evidence="1" key="1">
    <citation type="submission" date="2020-11" db="EMBL/GenBank/DDBJ databases">
        <title>Genome seq and assembly of Planobacterium sp.</title>
        <authorList>
            <person name="Chhetri G."/>
        </authorList>
    </citation>
    <scope>NUCLEOTIDE SEQUENCE</scope>
    <source>
        <strain evidence="1">GCR5</strain>
    </source>
</reference>
<dbReference type="AlphaFoldDB" id="A0A930YUL2"/>
<keyword evidence="2" id="KW-1185">Reference proteome</keyword>
<dbReference type="SUPFAM" id="SSF48452">
    <property type="entry name" value="TPR-like"/>
    <property type="match status" value="1"/>
</dbReference>
<gene>
    <name evidence="1" type="ORF">IC612_02430</name>
</gene>
<sequence length="483" mass="55206">MRIHYTKFLVLILATLLFSCDRTMEQINTDTSRIKTPTAGSLLAPIQYEMSTYGYNRADDFTFQLMQVALPFPNEGNTLSRYYMTESTGNGYWNTSYKWLKQAREMQMYAQKEQNNNYYAIALVLDAWISSNLTDAFGDIPYSEALRLEDNIMQPKFDHQKDIYIQLLNDLEKANGLFDTSKPLNDLDLFYQAEQSAQGILKWKKFANSLSLRLLTRILAREGEVNVKERIQKIVNNPAQYPIFTSVDDGTKIHISGQAPYLPPLARPQDFTSYRAAGAFFVELLTANNDPRISMFFTQARSLADNKTIGFKGAPSGYALGTVFDFQPSNLNQNLAKAPLTVLVYPYAELQFTLSELALRGIISGDSKQFYNEGVLATLAEWKQSVPEDYLENPVVAFDGTLSQIMTQKYIALFFVDHQQWYEHRRTGYPRLPNNGGLFNDGKMPKRMQYPTNPRIMNTSNYNEAVSRLGSDDINLPVWWNKP</sequence>
<dbReference type="Proteomes" id="UP000694480">
    <property type="component" value="Unassembled WGS sequence"/>
</dbReference>
<keyword evidence="1" id="KW-0449">Lipoprotein</keyword>
<evidence type="ECO:0000313" key="1">
    <source>
        <dbReference type="EMBL" id="MBF5026653.1"/>
    </source>
</evidence>
<organism evidence="1 2">
    <name type="scientific">Planobacterium oryzisoli</name>
    <dbReference type="NCBI Taxonomy" id="2771435"/>
    <lineage>
        <taxon>Bacteria</taxon>
        <taxon>Pseudomonadati</taxon>
        <taxon>Bacteroidota</taxon>
        <taxon>Flavobacteriia</taxon>
        <taxon>Flavobacteriales</taxon>
        <taxon>Weeksellaceae</taxon>
        <taxon>Chryseobacterium group</taxon>
        <taxon>Chryseobacterium</taxon>
    </lineage>
</organism>
<comment type="caution">
    <text evidence="1">The sequence shown here is derived from an EMBL/GenBank/DDBJ whole genome shotgun (WGS) entry which is preliminary data.</text>
</comment>
<dbReference type="InterPro" id="IPR041662">
    <property type="entry name" value="SusD-like_2"/>
</dbReference>
<dbReference type="RefSeq" id="WP_194738584.1">
    <property type="nucleotide sequence ID" value="NZ_JADKYY010000002.1"/>
</dbReference>
<dbReference type="Pfam" id="PF12771">
    <property type="entry name" value="SusD-like_2"/>
    <property type="match status" value="1"/>
</dbReference>
<accession>A0A930YUL2</accession>
<proteinExistence type="predicted"/>
<dbReference type="InterPro" id="IPR011990">
    <property type="entry name" value="TPR-like_helical_dom_sf"/>
</dbReference>